<feature type="region of interest" description="Disordered" evidence="1">
    <location>
        <begin position="301"/>
        <end position="322"/>
    </location>
</feature>
<evidence type="ECO:0000313" key="2">
    <source>
        <dbReference type="EMBL" id="KAF1834503.1"/>
    </source>
</evidence>
<feature type="region of interest" description="Disordered" evidence="1">
    <location>
        <begin position="95"/>
        <end position="130"/>
    </location>
</feature>
<name>A0A6A5KLU3_9PLEO</name>
<proteinExistence type="predicted"/>
<evidence type="ECO:0000313" key="3">
    <source>
        <dbReference type="Proteomes" id="UP000800040"/>
    </source>
</evidence>
<keyword evidence="3" id="KW-1185">Reference proteome</keyword>
<organism evidence="2 3">
    <name type="scientific">Decorospora gaudefroyi</name>
    <dbReference type="NCBI Taxonomy" id="184978"/>
    <lineage>
        <taxon>Eukaryota</taxon>
        <taxon>Fungi</taxon>
        <taxon>Dikarya</taxon>
        <taxon>Ascomycota</taxon>
        <taxon>Pezizomycotina</taxon>
        <taxon>Dothideomycetes</taxon>
        <taxon>Pleosporomycetidae</taxon>
        <taxon>Pleosporales</taxon>
        <taxon>Pleosporineae</taxon>
        <taxon>Pleosporaceae</taxon>
        <taxon>Decorospora</taxon>
    </lineage>
</organism>
<feature type="compositionally biased region" description="Basic and acidic residues" evidence="1">
    <location>
        <begin position="313"/>
        <end position="322"/>
    </location>
</feature>
<reference evidence="2" key="1">
    <citation type="submission" date="2020-01" db="EMBL/GenBank/DDBJ databases">
        <authorList>
            <consortium name="DOE Joint Genome Institute"/>
            <person name="Haridas S."/>
            <person name="Albert R."/>
            <person name="Binder M."/>
            <person name="Bloem J."/>
            <person name="Labutti K."/>
            <person name="Salamov A."/>
            <person name="Andreopoulos B."/>
            <person name="Baker S.E."/>
            <person name="Barry K."/>
            <person name="Bills G."/>
            <person name="Bluhm B.H."/>
            <person name="Cannon C."/>
            <person name="Castanera R."/>
            <person name="Culley D.E."/>
            <person name="Daum C."/>
            <person name="Ezra D."/>
            <person name="Gonzalez J.B."/>
            <person name="Henrissat B."/>
            <person name="Kuo A."/>
            <person name="Liang C."/>
            <person name="Lipzen A."/>
            <person name="Lutzoni F."/>
            <person name="Magnuson J."/>
            <person name="Mondo S."/>
            <person name="Nolan M."/>
            <person name="Ohm R."/>
            <person name="Pangilinan J."/>
            <person name="Park H.-J."/>
            <person name="Ramirez L."/>
            <person name="Alfaro M."/>
            <person name="Sun H."/>
            <person name="Tritt A."/>
            <person name="Yoshinaga Y."/>
            <person name="Zwiers L.-H."/>
            <person name="Turgeon B.G."/>
            <person name="Goodwin S.B."/>
            <person name="Spatafora J.W."/>
            <person name="Crous P.W."/>
            <person name="Grigoriev I.V."/>
        </authorList>
    </citation>
    <scope>NUCLEOTIDE SEQUENCE</scope>
    <source>
        <strain evidence="2">P77</strain>
    </source>
</reference>
<protein>
    <submittedName>
        <fullName evidence="2">Uncharacterized protein</fullName>
    </submittedName>
</protein>
<dbReference type="EMBL" id="ML975301">
    <property type="protein sequence ID" value="KAF1834503.1"/>
    <property type="molecule type" value="Genomic_DNA"/>
</dbReference>
<accession>A0A6A5KLU3</accession>
<evidence type="ECO:0000256" key="1">
    <source>
        <dbReference type="SAM" id="MobiDB-lite"/>
    </source>
</evidence>
<dbReference type="AlphaFoldDB" id="A0A6A5KLU3"/>
<feature type="compositionally biased region" description="Polar residues" evidence="1">
    <location>
        <begin position="95"/>
        <end position="111"/>
    </location>
</feature>
<dbReference type="Proteomes" id="UP000800040">
    <property type="component" value="Unassembled WGS sequence"/>
</dbReference>
<sequence>MPLFPVADWLDESNFPVLPSPLMRVPSPCLSVDSLNSSDLESSTGCFSFPSSLEAAIGCGTTPGISPRPSLVEEEPVNAISSALPESFTLPTGWGNSANALPSESHSTGTTIPEALRDSEPIPNSLSPDNLTASEKAWHRMPPHGVVGDKGLSHVNALVDTDDNEWPVNSTLYLARGQVGDWDGGEAEAVCCDKIPGFRSRDDPVAYTWFNKKVHTDDTPCEPRGESKQRSHLKDMGYMWGKSCMKQTSNIWGGRGLSPQQPKFWETKLQCMTPEKHSKMTVPWGSGAWQTEQWRLHTEMMQKQDGANRCTGTRREGEALAR</sequence>
<gene>
    <name evidence="2" type="ORF">BDW02DRAFT_579570</name>
</gene>